<reference evidence="2" key="1">
    <citation type="journal article" date="2015" name="Nature">
        <title>Complex archaea that bridge the gap between prokaryotes and eukaryotes.</title>
        <authorList>
            <person name="Spang A."/>
            <person name="Saw J.H."/>
            <person name="Jorgensen S.L."/>
            <person name="Zaremba-Niedzwiedzka K."/>
            <person name="Martijn J."/>
            <person name="Lind A.E."/>
            <person name="van Eijk R."/>
            <person name="Schleper C."/>
            <person name="Guy L."/>
            <person name="Ettema T.J."/>
        </authorList>
    </citation>
    <scope>NUCLEOTIDE SEQUENCE</scope>
</reference>
<name>A0A0F9AD85_9ZZZZ</name>
<dbReference type="EMBL" id="LAZR01058303">
    <property type="protein sequence ID" value="KKK70181.1"/>
    <property type="molecule type" value="Genomic_DNA"/>
</dbReference>
<dbReference type="Gene3D" id="2.30.30.290">
    <property type="entry name" value="YopX-like domains"/>
    <property type="match status" value="1"/>
</dbReference>
<dbReference type="InterPro" id="IPR023385">
    <property type="entry name" value="YopX-like_C"/>
</dbReference>
<comment type="caution">
    <text evidence="2">The sequence shown here is derived from an EMBL/GenBank/DDBJ whole genome shotgun (WGS) entry which is preliminary data.</text>
</comment>
<dbReference type="InterPro" id="IPR019096">
    <property type="entry name" value="YopX_protein"/>
</dbReference>
<gene>
    <name evidence="2" type="ORF">LCGC14_2926580</name>
</gene>
<protein>
    <recommendedName>
        <fullName evidence="1">YopX protein domain-containing protein</fullName>
    </recommendedName>
</protein>
<dbReference type="SUPFAM" id="SSF159006">
    <property type="entry name" value="YopX-like"/>
    <property type="match status" value="1"/>
</dbReference>
<dbReference type="Pfam" id="PF09643">
    <property type="entry name" value="YopX"/>
    <property type="match status" value="1"/>
</dbReference>
<feature type="domain" description="YopX protein" evidence="1">
    <location>
        <begin position="81"/>
        <end position="157"/>
    </location>
</feature>
<evidence type="ECO:0000313" key="2">
    <source>
        <dbReference type="EMBL" id="KKK70181.1"/>
    </source>
</evidence>
<organism evidence="2">
    <name type="scientific">marine sediment metagenome</name>
    <dbReference type="NCBI Taxonomy" id="412755"/>
    <lineage>
        <taxon>unclassified sequences</taxon>
        <taxon>metagenomes</taxon>
        <taxon>ecological metagenomes</taxon>
    </lineage>
</organism>
<evidence type="ECO:0000259" key="1">
    <source>
        <dbReference type="Pfam" id="PF09643"/>
    </source>
</evidence>
<proteinExistence type="predicted"/>
<accession>A0A0F9AD85</accession>
<dbReference type="AlphaFoldDB" id="A0A0F9AD85"/>
<sequence>MRTLKFRAYDKKEKKWLWPYPDGFHIIGEVTVFDMLGNCSMSKYIDFEIVQWTGLYDNTKWEDLTTIEHLDWIDKGQTKDDWKGKEIYEGDIIAPPNFDCKAIVKFGEYNNDRAYEENVCGYGWYYETIEDNQIWDMYDLQMYKIKGNIYENPELLKGE</sequence>